<sequence>MKGYRCPVNSVCKLGDNPYNGSVSFDDVYRAMELVFVVISANTFTDLMYKTMNSDAMAAALYFIFAALILKVWISSLIVAVIINSYKVASEHKKESDQPDTEGKKTFEQLHEERKIVYNDYVAKTKRLRIFMKVRDVFVLFILLNFMRQCFLTSDSTAQEHKGMYFMECATTIALLIEIIVMFLLFLPKWKYFFYSLSNCADLFLAIATGVIALPPVAYHLGKAYPWLTIFSIARFYRVAVWKFTFIRNAWASVFTRIKPFFHLGVFFVMSVYLIGIFASRLFEGVVPIDEYLDSDQLIILQCFAFHSS</sequence>
<organism evidence="1 2">
    <name type="scientific">Ambrosiozyma monospora</name>
    <name type="common">Yeast</name>
    <name type="synonym">Endomycopsis monosporus</name>
    <dbReference type="NCBI Taxonomy" id="43982"/>
    <lineage>
        <taxon>Eukaryota</taxon>
        <taxon>Fungi</taxon>
        <taxon>Dikarya</taxon>
        <taxon>Ascomycota</taxon>
        <taxon>Saccharomycotina</taxon>
        <taxon>Pichiomycetes</taxon>
        <taxon>Pichiales</taxon>
        <taxon>Pichiaceae</taxon>
        <taxon>Ambrosiozyma</taxon>
    </lineage>
</organism>
<comment type="caution">
    <text evidence="1">The sequence shown here is derived from an EMBL/GenBank/DDBJ whole genome shotgun (WGS) entry which is preliminary data.</text>
</comment>
<reference evidence="1" key="1">
    <citation type="submission" date="2023-04" db="EMBL/GenBank/DDBJ databases">
        <title>Ambrosiozyma monospora NBRC 10751.</title>
        <authorList>
            <person name="Ichikawa N."/>
            <person name="Sato H."/>
            <person name="Tonouchi N."/>
        </authorList>
    </citation>
    <scope>NUCLEOTIDE SEQUENCE</scope>
    <source>
        <strain evidence="1">NBRC 10751</strain>
    </source>
</reference>
<evidence type="ECO:0000313" key="1">
    <source>
        <dbReference type="EMBL" id="GME93864.1"/>
    </source>
</evidence>
<dbReference type="Proteomes" id="UP001165064">
    <property type="component" value="Unassembled WGS sequence"/>
</dbReference>
<evidence type="ECO:0000313" key="2">
    <source>
        <dbReference type="Proteomes" id="UP001165064"/>
    </source>
</evidence>
<gene>
    <name evidence="1" type="ORF">Amon02_000942800</name>
</gene>
<protein>
    <submittedName>
        <fullName evidence="1">Unnamed protein product</fullName>
    </submittedName>
</protein>
<proteinExistence type="predicted"/>
<name>A0ACB5TRJ4_AMBMO</name>
<accession>A0ACB5TRJ4</accession>
<dbReference type="EMBL" id="BSXS01008848">
    <property type="protein sequence ID" value="GME93864.1"/>
    <property type="molecule type" value="Genomic_DNA"/>
</dbReference>
<keyword evidence="2" id="KW-1185">Reference proteome</keyword>